<accession>A0A1G8J0P6</accession>
<dbReference type="OrthoDB" id="6315383at2"/>
<protein>
    <submittedName>
        <fullName evidence="1">Uncharacterized protein</fullName>
    </submittedName>
</protein>
<reference evidence="2" key="1">
    <citation type="submission" date="2016-10" db="EMBL/GenBank/DDBJ databases">
        <authorList>
            <person name="Varghese N."/>
            <person name="Submissions S."/>
        </authorList>
    </citation>
    <scope>NUCLEOTIDE SEQUENCE [LARGE SCALE GENOMIC DNA]</scope>
    <source>
        <strain evidence="2">DSM 17071</strain>
    </source>
</reference>
<dbReference type="RefSeq" id="WP_089857527.1">
    <property type="nucleotide sequence ID" value="NZ_FNDW01000005.1"/>
</dbReference>
<dbReference type="AlphaFoldDB" id="A0A1G8J0P6"/>
<dbReference type="STRING" id="311334.SAMN05421846_105175"/>
<organism evidence="1 2">
    <name type="scientific">Chryseobacterium taeanense</name>
    <dbReference type="NCBI Taxonomy" id="311334"/>
    <lineage>
        <taxon>Bacteria</taxon>
        <taxon>Pseudomonadati</taxon>
        <taxon>Bacteroidota</taxon>
        <taxon>Flavobacteriia</taxon>
        <taxon>Flavobacteriales</taxon>
        <taxon>Weeksellaceae</taxon>
        <taxon>Chryseobacterium group</taxon>
        <taxon>Chryseobacterium</taxon>
    </lineage>
</organism>
<proteinExistence type="predicted"/>
<sequence length="281" mass="32254">MITQDEFKPVSLATIFSWFEKGDIPTESQFRQTFSSFRHLDEKIEMGDVEGLEKTFTDHLEDENAHDSVLAKLNASNLTAAHIDQWKEKLKINLAATVDSGEETGNVYTKEQITQIVNMLQAKDNEMLEHIEKINEMLASDDVNLDELQEILDYIKENRQQIDLLKEVIANGSSDDKIRLLGIYSKWGSVVYQNQFNDLAYDKIQNIEDAISNEKTKHEERVRGDSIVKHNLDTLSFVIDAYDTVTMFTIPLKVRRVDTNTIEVLFDSTPPNIIQLTIKKI</sequence>
<evidence type="ECO:0000313" key="1">
    <source>
        <dbReference type="EMBL" id="SDI24696.1"/>
    </source>
</evidence>
<keyword evidence="2" id="KW-1185">Reference proteome</keyword>
<dbReference type="EMBL" id="FNDW01000005">
    <property type="protein sequence ID" value="SDI24696.1"/>
    <property type="molecule type" value="Genomic_DNA"/>
</dbReference>
<evidence type="ECO:0000313" key="2">
    <source>
        <dbReference type="Proteomes" id="UP000198869"/>
    </source>
</evidence>
<name>A0A1G8J0P6_9FLAO</name>
<gene>
    <name evidence="1" type="ORF">SAMN05421846_105175</name>
</gene>
<dbReference type="Proteomes" id="UP000198869">
    <property type="component" value="Unassembled WGS sequence"/>
</dbReference>